<dbReference type="InterPro" id="IPR012341">
    <property type="entry name" value="6hp_glycosidase-like_sf"/>
</dbReference>
<dbReference type="GO" id="GO:0005975">
    <property type="term" value="P:carbohydrate metabolic process"/>
    <property type="evidence" value="ECO:0007669"/>
    <property type="project" value="InterPro"/>
</dbReference>
<dbReference type="InterPro" id="IPR010819">
    <property type="entry name" value="AGE/CE"/>
</dbReference>
<evidence type="ECO:0000256" key="2">
    <source>
        <dbReference type="ARBA" id="ARBA00008558"/>
    </source>
</evidence>
<keyword evidence="3 4" id="KW-0413">Isomerase</keyword>
<dbReference type="AlphaFoldDB" id="A0A3E1NF75"/>
<dbReference type="InterPro" id="IPR008928">
    <property type="entry name" value="6-hairpin_glycosidase_sf"/>
</dbReference>
<proteinExistence type="inferred from homology"/>
<organism evidence="5 6">
    <name type="scientific">Deminuibacter soli</name>
    <dbReference type="NCBI Taxonomy" id="2291815"/>
    <lineage>
        <taxon>Bacteria</taxon>
        <taxon>Pseudomonadati</taxon>
        <taxon>Bacteroidota</taxon>
        <taxon>Chitinophagia</taxon>
        <taxon>Chitinophagales</taxon>
        <taxon>Chitinophagaceae</taxon>
        <taxon>Deminuibacter</taxon>
    </lineage>
</organism>
<dbReference type="PANTHER" id="PTHR15108">
    <property type="entry name" value="N-ACYLGLUCOSAMINE-2-EPIMERASE"/>
    <property type="match status" value="1"/>
</dbReference>
<dbReference type="HAMAP" id="MF_00929">
    <property type="entry name" value="Cellobiose_2_epim"/>
    <property type="match status" value="1"/>
</dbReference>
<dbReference type="InterPro" id="IPR028584">
    <property type="entry name" value="Cellobiose_2_epim"/>
</dbReference>
<accession>A0A3E1NF75</accession>
<dbReference type="OrthoDB" id="5141876at2"/>
<evidence type="ECO:0000256" key="4">
    <source>
        <dbReference type="HAMAP-Rule" id="MF_00929"/>
    </source>
</evidence>
<dbReference type="Gene3D" id="1.50.10.10">
    <property type="match status" value="1"/>
</dbReference>
<keyword evidence="6" id="KW-1185">Reference proteome</keyword>
<dbReference type="RefSeq" id="WP_116848823.1">
    <property type="nucleotide sequence ID" value="NZ_QTJU01000008.1"/>
</dbReference>
<dbReference type="EC" id="5.1.3.11" evidence="4"/>
<evidence type="ECO:0000313" key="5">
    <source>
        <dbReference type="EMBL" id="RFM26619.1"/>
    </source>
</evidence>
<dbReference type="Proteomes" id="UP000261284">
    <property type="component" value="Unassembled WGS sequence"/>
</dbReference>
<dbReference type="SUPFAM" id="SSF48208">
    <property type="entry name" value="Six-hairpin glycosidases"/>
    <property type="match status" value="1"/>
</dbReference>
<protein>
    <recommendedName>
        <fullName evidence="4">Cellobiose 2-epimerase</fullName>
        <shortName evidence="4">CE</shortName>
        <ecNumber evidence="4">5.1.3.11</ecNumber>
    </recommendedName>
</protein>
<comment type="function">
    <text evidence="4">Catalyzes the reversible epimerization of cellobiose to 4-O-beta-D-glucopyranosyl-D-mannose (Glc-Man).</text>
</comment>
<comment type="similarity">
    <text evidence="2">Belongs to the N-acylglucosamine 2-epimerase family.</text>
</comment>
<gene>
    <name evidence="5" type="ORF">DXN05_18780</name>
</gene>
<comment type="caution">
    <text evidence="5">The sequence shown here is derived from an EMBL/GenBank/DDBJ whole genome shotgun (WGS) entry which is preliminary data.</text>
</comment>
<reference evidence="5 6" key="1">
    <citation type="submission" date="2018-08" db="EMBL/GenBank/DDBJ databases">
        <title>Chitinophagaceae sp. K23C18032701, a novel bacterium isolated from forest soil.</title>
        <authorList>
            <person name="Wang C."/>
        </authorList>
    </citation>
    <scope>NUCLEOTIDE SEQUENCE [LARGE SCALE GENOMIC DNA]</scope>
    <source>
        <strain evidence="5 6">K23C18032701</strain>
    </source>
</reference>
<evidence type="ECO:0000256" key="3">
    <source>
        <dbReference type="ARBA" id="ARBA00023235"/>
    </source>
</evidence>
<dbReference type="EMBL" id="QTJU01000008">
    <property type="protein sequence ID" value="RFM26619.1"/>
    <property type="molecule type" value="Genomic_DNA"/>
</dbReference>
<dbReference type="Pfam" id="PF07221">
    <property type="entry name" value="GlcNAc_2-epim"/>
    <property type="match status" value="1"/>
</dbReference>
<comment type="catalytic activity">
    <reaction evidence="1 4">
        <text>D-cellobiose = beta-D-glucosyl-(1-&gt;4)-D-mannopyranose</text>
        <dbReference type="Rhea" id="RHEA:23384"/>
        <dbReference type="ChEBI" id="CHEBI:17057"/>
        <dbReference type="ChEBI" id="CHEBI:47931"/>
        <dbReference type="EC" id="5.1.3.11"/>
    </reaction>
</comment>
<comment type="similarity">
    <text evidence="4">Belongs to the cellobiose 2-epimerase family.</text>
</comment>
<sequence length="397" mass="46307">MKVADYSLETAKELEAILGYWMQYTVDETNGGFYGKVNNDNVPAPRAPKGSVLNSRILWSFSAGYNKTRDSRYLDMAHRAFRYIVEHFIDREYGGVYWSVDYTGAPLSDRKQVYGLAFCIYGLTEYYKACNSDEALQLAIALYRTIEAHSYDPERRGYYEAFARNWQPLDDLRLSDKDANEQKTMNTHLHVIEAYANLFLVWPDSLLQQQLIKLLEVFDEYMIDAKNGHLVLFFDEHWQRRSGMFSYGHDIEAAWLLQWVAEVLADKNWIARMKENALRITNAAMEGLDKDGGLWYEYENGHLIQQKHSWPQAEAMIGFLNAWQVSGEQRYFDLSVQSWRFIQQHIKDNAKGEWFWGVNADYTVMQGQDKAGFWKCPYHSSRAMLEVMHRLDNVATG</sequence>
<evidence type="ECO:0000313" key="6">
    <source>
        <dbReference type="Proteomes" id="UP000261284"/>
    </source>
</evidence>
<evidence type="ECO:0000256" key="1">
    <source>
        <dbReference type="ARBA" id="ARBA00001470"/>
    </source>
</evidence>
<name>A0A3E1NF75_9BACT</name>
<dbReference type="GO" id="GO:0047736">
    <property type="term" value="F:cellobiose epimerase activity"/>
    <property type="evidence" value="ECO:0007669"/>
    <property type="project" value="UniProtKB-UniRule"/>
</dbReference>